<accession>A0ABW3M669</accession>
<feature type="non-terminal residue" evidence="2">
    <location>
        <position position="489"/>
    </location>
</feature>
<evidence type="ECO:0000313" key="2">
    <source>
        <dbReference type="EMBL" id="MFD1045427.1"/>
    </source>
</evidence>
<dbReference type="EMBL" id="JBHTIS010000296">
    <property type="protein sequence ID" value="MFD1045427.1"/>
    <property type="molecule type" value="Genomic_DNA"/>
</dbReference>
<name>A0ABW3M669_9PSEU</name>
<keyword evidence="3" id="KW-1185">Reference proteome</keyword>
<dbReference type="InterPro" id="IPR036249">
    <property type="entry name" value="Thioredoxin-like_sf"/>
</dbReference>
<comment type="caution">
    <text evidence="2">The sequence shown here is derived from an EMBL/GenBank/DDBJ whole genome shotgun (WGS) entry which is preliminary data.</text>
</comment>
<sequence length="489" mass="54750">MTSAKRRARVRAPELTGRGWLNTGGRDVRLKDLRGKIVLLDFWTFCCINCLHVLDELRPLEEEFDDVLVTIGVHSPKFVHEADADALKAAVERYEVHHPVLDDPEMTSWQNYAVKAWPTLVLIDPEGYVVHVAAGEGHAAALTTVIRELVEEHDAKGTLHRGDGPYVPPEPEATDLRFPAKVVVTSRHQYFATDQAVRNALGDEVHRMQGSRIIRLFPLQPAQRRDLVVRTFDDRSAADEFIEAIRGVPNLLDLATNPRMLAFMIRWYREGILTRSTLAANSGAQMTAGALYSLLLTTWLAHEVSRQLLVGGLPPLSVEQRMDALRETAMRMWRSGQRSLSLADLGSVADRISDLARLEMRPGEAVQAVGSSNSVDNARAIPSVISETVFGVAETVFAVIVMVELASANASRVARRALVRMRFLTSLGRGRLERPARPETWQRTERVYFLQWEKVNWWDTTSMRIAFAADDSNETTKAVLAYLDSDHSV</sequence>
<feature type="domain" description="Thioredoxin" evidence="1">
    <location>
        <begin position="6"/>
        <end position="151"/>
    </location>
</feature>
<proteinExistence type="predicted"/>
<dbReference type="InterPro" id="IPR013766">
    <property type="entry name" value="Thioredoxin_domain"/>
</dbReference>
<reference evidence="3" key="1">
    <citation type="journal article" date="2019" name="Int. J. Syst. Evol. Microbiol.">
        <title>The Global Catalogue of Microorganisms (GCM) 10K type strain sequencing project: providing services to taxonomists for standard genome sequencing and annotation.</title>
        <authorList>
            <consortium name="The Broad Institute Genomics Platform"/>
            <consortium name="The Broad Institute Genome Sequencing Center for Infectious Disease"/>
            <person name="Wu L."/>
            <person name="Ma J."/>
        </authorList>
    </citation>
    <scope>NUCLEOTIDE SEQUENCE [LARGE SCALE GENOMIC DNA]</scope>
    <source>
        <strain evidence="3">JCM 31486</strain>
    </source>
</reference>
<dbReference type="SUPFAM" id="SSF52833">
    <property type="entry name" value="Thioredoxin-like"/>
    <property type="match status" value="1"/>
</dbReference>
<evidence type="ECO:0000259" key="1">
    <source>
        <dbReference type="PROSITE" id="PS51352"/>
    </source>
</evidence>
<dbReference type="PANTHER" id="PTHR46388">
    <property type="entry name" value="NHL REPEAT-CONTAINING PROTEIN 2"/>
    <property type="match status" value="1"/>
</dbReference>
<protein>
    <submittedName>
        <fullName evidence="2">Thioredoxin-like domain-containing protein</fullName>
    </submittedName>
</protein>
<dbReference type="PANTHER" id="PTHR46388:SF2">
    <property type="entry name" value="NHL REPEAT-CONTAINING PROTEIN 2"/>
    <property type="match status" value="1"/>
</dbReference>
<dbReference type="PROSITE" id="PS51352">
    <property type="entry name" value="THIOREDOXIN_2"/>
    <property type="match status" value="1"/>
</dbReference>
<gene>
    <name evidence="2" type="ORF">ACFQ1S_07405</name>
</gene>
<organism evidence="2 3">
    <name type="scientific">Kibdelosporangium lantanae</name>
    <dbReference type="NCBI Taxonomy" id="1497396"/>
    <lineage>
        <taxon>Bacteria</taxon>
        <taxon>Bacillati</taxon>
        <taxon>Actinomycetota</taxon>
        <taxon>Actinomycetes</taxon>
        <taxon>Pseudonocardiales</taxon>
        <taxon>Pseudonocardiaceae</taxon>
        <taxon>Kibdelosporangium</taxon>
    </lineage>
</organism>
<dbReference type="InterPro" id="IPR012336">
    <property type="entry name" value="Thioredoxin-like_fold"/>
</dbReference>
<dbReference type="Gene3D" id="3.40.30.10">
    <property type="entry name" value="Glutaredoxin"/>
    <property type="match status" value="1"/>
</dbReference>
<dbReference type="Proteomes" id="UP001597045">
    <property type="component" value="Unassembled WGS sequence"/>
</dbReference>
<evidence type="ECO:0000313" key="3">
    <source>
        <dbReference type="Proteomes" id="UP001597045"/>
    </source>
</evidence>
<dbReference type="Pfam" id="PF13905">
    <property type="entry name" value="Thioredoxin_8"/>
    <property type="match status" value="1"/>
</dbReference>